<sequence length="154" mass="17878">MTIRSMPGNSSQTQPTMTYPTKEQHARWKEEAKQMDMSLSGFIQAMTEAGLKKFDVDVEPDESVSELRRQRNDLKHELDRTRDRVAKLEHQLQTREREAIKAFVQENPGVELGDIIQEMIETTSDRVPKQVEGLVTVGELQYEDGEYYFNDEIK</sequence>
<evidence type="ECO:0000313" key="3">
    <source>
        <dbReference type="EMBL" id="MFC4540828.1"/>
    </source>
</evidence>
<feature type="region of interest" description="Disordered" evidence="2">
    <location>
        <begin position="1"/>
        <end position="22"/>
    </location>
</feature>
<dbReference type="Proteomes" id="UP001595898">
    <property type="component" value="Unassembled WGS sequence"/>
</dbReference>
<reference evidence="3 4" key="1">
    <citation type="journal article" date="2019" name="Int. J. Syst. Evol. Microbiol.">
        <title>The Global Catalogue of Microorganisms (GCM) 10K type strain sequencing project: providing services to taxonomists for standard genome sequencing and annotation.</title>
        <authorList>
            <consortium name="The Broad Institute Genomics Platform"/>
            <consortium name="The Broad Institute Genome Sequencing Center for Infectious Disease"/>
            <person name="Wu L."/>
            <person name="Ma J."/>
        </authorList>
    </citation>
    <scope>NUCLEOTIDE SEQUENCE [LARGE SCALE GENOMIC DNA]</scope>
    <source>
        <strain evidence="3 4">WLHS5</strain>
    </source>
</reference>
<dbReference type="RefSeq" id="WP_250138988.1">
    <property type="nucleotide sequence ID" value="NZ_JALIQP010000001.1"/>
</dbReference>
<proteinExistence type="predicted"/>
<protein>
    <submittedName>
        <fullName evidence="3">Uncharacterized protein</fullName>
    </submittedName>
</protein>
<dbReference type="EMBL" id="JBHSFA010000002">
    <property type="protein sequence ID" value="MFC4540828.1"/>
    <property type="molecule type" value="Genomic_DNA"/>
</dbReference>
<dbReference type="AlphaFoldDB" id="A0ABD5PK83"/>
<keyword evidence="1" id="KW-0175">Coiled coil</keyword>
<evidence type="ECO:0000313" key="4">
    <source>
        <dbReference type="Proteomes" id="UP001595898"/>
    </source>
</evidence>
<feature type="compositionally biased region" description="Polar residues" evidence="2">
    <location>
        <begin position="7"/>
        <end position="21"/>
    </location>
</feature>
<organism evidence="3 4">
    <name type="scientific">Halosolutus amylolyticus</name>
    <dbReference type="NCBI Taxonomy" id="2932267"/>
    <lineage>
        <taxon>Archaea</taxon>
        <taxon>Methanobacteriati</taxon>
        <taxon>Methanobacteriota</taxon>
        <taxon>Stenosarchaea group</taxon>
        <taxon>Halobacteria</taxon>
        <taxon>Halobacteriales</taxon>
        <taxon>Natrialbaceae</taxon>
        <taxon>Halosolutus</taxon>
    </lineage>
</organism>
<gene>
    <name evidence="3" type="ORF">ACFO5R_02655</name>
</gene>
<evidence type="ECO:0000256" key="2">
    <source>
        <dbReference type="SAM" id="MobiDB-lite"/>
    </source>
</evidence>
<name>A0ABD5PK83_9EURY</name>
<evidence type="ECO:0000256" key="1">
    <source>
        <dbReference type="SAM" id="Coils"/>
    </source>
</evidence>
<feature type="coiled-coil region" evidence="1">
    <location>
        <begin position="64"/>
        <end position="98"/>
    </location>
</feature>
<accession>A0ABD5PK83</accession>
<comment type="caution">
    <text evidence="3">The sequence shown here is derived from an EMBL/GenBank/DDBJ whole genome shotgun (WGS) entry which is preliminary data.</text>
</comment>
<keyword evidence="4" id="KW-1185">Reference proteome</keyword>